<comment type="caution">
    <text evidence="1">The sequence shown here is derived from an EMBL/GenBank/DDBJ whole genome shotgun (WGS) entry which is preliminary data.</text>
</comment>
<accession>A0A543FCE4</accession>
<evidence type="ECO:0000313" key="1">
    <source>
        <dbReference type="EMBL" id="TQM31471.1"/>
    </source>
</evidence>
<dbReference type="InterPro" id="IPR025350">
    <property type="entry name" value="DUF4254"/>
</dbReference>
<dbReference type="AlphaFoldDB" id="A0A543FCE4"/>
<keyword evidence="2" id="KW-1185">Reference proteome</keyword>
<dbReference type="Proteomes" id="UP000316331">
    <property type="component" value="Unassembled WGS sequence"/>
</dbReference>
<sequence>MTTDNWMVPGKEQLVAACRGFPHDDHPMLDAAGELAQLHALRERTPAREVAKLDRRRVQLVRAIDRWMTLATPVPGGAAHAHSETVGRIVDRLAQLTTQAWVPLAAAPDPVFYDAWTQVVELADVYQDLVDALRAGTRRVPDGV</sequence>
<protein>
    <submittedName>
        <fullName evidence="1">Uncharacterized protein DUF4254</fullName>
    </submittedName>
</protein>
<dbReference type="Pfam" id="PF14063">
    <property type="entry name" value="DUF4254"/>
    <property type="match status" value="1"/>
</dbReference>
<organism evidence="1 2">
    <name type="scientific">Nocardia bhagyanarayanae</name>
    <dbReference type="NCBI Taxonomy" id="1215925"/>
    <lineage>
        <taxon>Bacteria</taxon>
        <taxon>Bacillati</taxon>
        <taxon>Actinomycetota</taxon>
        <taxon>Actinomycetes</taxon>
        <taxon>Mycobacteriales</taxon>
        <taxon>Nocardiaceae</taxon>
        <taxon>Nocardia</taxon>
    </lineage>
</organism>
<name>A0A543FCE4_9NOCA</name>
<gene>
    <name evidence="1" type="ORF">FB390_3129</name>
</gene>
<reference evidence="1 2" key="1">
    <citation type="submission" date="2019-06" db="EMBL/GenBank/DDBJ databases">
        <title>Sequencing the genomes of 1000 actinobacteria strains.</title>
        <authorList>
            <person name="Klenk H.-P."/>
        </authorList>
    </citation>
    <scope>NUCLEOTIDE SEQUENCE [LARGE SCALE GENOMIC DNA]</scope>
    <source>
        <strain evidence="1 2">DSM 103495</strain>
    </source>
</reference>
<dbReference type="RefSeq" id="WP_246124037.1">
    <property type="nucleotide sequence ID" value="NZ_VFPG01000001.1"/>
</dbReference>
<proteinExistence type="predicted"/>
<evidence type="ECO:0000313" key="2">
    <source>
        <dbReference type="Proteomes" id="UP000316331"/>
    </source>
</evidence>
<dbReference type="EMBL" id="VFPG01000001">
    <property type="protein sequence ID" value="TQM31471.1"/>
    <property type="molecule type" value="Genomic_DNA"/>
</dbReference>